<organism evidence="3 4">
    <name type="scientific">Neiella holothuriorum</name>
    <dbReference type="NCBI Taxonomy" id="2870530"/>
    <lineage>
        <taxon>Bacteria</taxon>
        <taxon>Pseudomonadati</taxon>
        <taxon>Pseudomonadota</taxon>
        <taxon>Gammaproteobacteria</taxon>
        <taxon>Alteromonadales</taxon>
        <taxon>Echinimonadaceae</taxon>
        <taxon>Neiella</taxon>
    </lineage>
</organism>
<dbReference type="Gene3D" id="3.40.50.2000">
    <property type="entry name" value="Glycogen Phosphorylase B"/>
    <property type="match status" value="2"/>
</dbReference>
<evidence type="ECO:0000313" key="4">
    <source>
        <dbReference type="Proteomes" id="UP001166251"/>
    </source>
</evidence>
<dbReference type="InterPro" id="IPR001296">
    <property type="entry name" value="Glyco_trans_1"/>
</dbReference>
<reference evidence="3" key="1">
    <citation type="submission" date="2021-07" db="EMBL/GenBank/DDBJ databases">
        <title>Neiella marina sp. nov., isolated from the intestinal content of sea cucumber Apostichopus japonicus.</title>
        <authorList>
            <person name="Bai X."/>
        </authorList>
    </citation>
    <scope>NUCLEOTIDE SEQUENCE</scope>
    <source>
        <strain evidence="3">126</strain>
    </source>
</reference>
<dbReference type="PANTHER" id="PTHR46401:SF2">
    <property type="entry name" value="GLYCOSYLTRANSFERASE WBBK-RELATED"/>
    <property type="match status" value="1"/>
</dbReference>
<dbReference type="PANTHER" id="PTHR46401">
    <property type="entry name" value="GLYCOSYLTRANSFERASE WBBK-RELATED"/>
    <property type="match status" value="1"/>
</dbReference>
<feature type="domain" description="Glycosyl transferase family 1" evidence="2">
    <location>
        <begin position="196"/>
        <end position="352"/>
    </location>
</feature>
<protein>
    <submittedName>
        <fullName evidence="3">Glycosyltransferase family 4 protein</fullName>
    </submittedName>
</protein>
<dbReference type="Pfam" id="PF00534">
    <property type="entry name" value="Glycos_transf_1"/>
    <property type="match status" value="1"/>
</dbReference>
<name>A0ABS7EE28_9GAMM</name>
<accession>A0ABS7EE28</accession>
<evidence type="ECO:0000313" key="3">
    <source>
        <dbReference type="EMBL" id="MBW8190576.1"/>
    </source>
</evidence>
<dbReference type="CDD" id="cd03809">
    <property type="entry name" value="GT4_MtfB-like"/>
    <property type="match status" value="1"/>
</dbReference>
<keyword evidence="4" id="KW-1185">Reference proteome</keyword>
<dbReference type="RefSeq" id="WP_220103265.1">
    <property type="nucleotide sequence ID" value="NZ_JAHZSS010000005.1"/>
</dbReference>
<dbReference type="Proteomes" id="UP001166251">
    <property type="component" value="Unassembled WGS sequence"/>
</dbReference>
<dbReference type="SUPFAM" id="SSF53756">
    <property type="entry name" value="UDP-Glycosyltransferase/glycogen phosphorylase"/>
    <property type="match status" value="1"/>
</dbReference>
<dbReference type="EMBL" id="JAHZSS010000005">
    <property type="protein sequence ID" value="MBW8190576.1"/>
    <property type="molecule type" value="Genomic_DNA"/>
</dbReference>
<comment type="caution">
    <text evidence="3">The sequence shown here is derived from an EMBL/GenBank/DDBJ whole genome shotgun (WGS) entry which is preliminary data.</text>
</comment>
<keyword evidence="1" id="KW-0808">Transferase</keyword>
<evidence type="ECO:0000256" key="1">
    <source>
        <dbReference type="ARBA" id="ARBA00022679"/>
    </source>
</evidence>
<proteinExistence type="predicted"/>
<gene>
    <name evidence="3" type="ORF">K0504_05960</name>
</gene>
<sequence>MDLDYTGSGNICMTMRFAINGRFLGRKLTGVDRFADETIKALDEILEQDEVLARSVRIRLLVPENCGETPCYKNIVVQKMGKLPGLLWEQFSLPFALCKGERLINLCNTAPIWRKSHIWVLHDAATKSMPEVYSWKFKLWYQILIPVLLKTANHVLTVSEFSRNDIAKQYDVNPKNIGVISEGGEHILNVASDQNILKKYDLDNTPYLFAVSSMAKHKNFKLVLQAIENMVEVPFKVAIAGGANMTVFGGQHATPSGNKDAVHWLGYVSNEELRALYESAYCFVFPSTYEGFGIPPLEAMNCGTPVLAANAASIPEVCGDAADYFNPNDPKELAQKLNSLFSDQQKAKLMSQSSLSRAKLFSWHGAAQQLLMHMTSTPESA</sequence>
<evidence type="ECO:0000259" key="2">
    <source>
        <dbReference type="Pfam" id="PF00534"/>
    </source>
</evidence>